<dbReference type="EMBL" id="CP038150">
    <property type="protein sequence ID" value="QBR01193.1"/>
    <property type="molecule type" value="Genomic_DNA"/>
</dbReference>
<dbReference type="Proteomes" id="UP000295727">
    <property type="component" value="Chromosome 3"/>
</dbReference>
<sequence length="91" mass="10491">MLRWLSNLIAHNAPTPEKQAERGLGELRMALFQAEQRVLDAQLQAEYYRMRIAFCEEVLKAGIEQVSDQRKGQRESVTHELRPNLKLTAAQ</sequence>
<dbReference type="KEGG" id="ppai:E1956_28685"/>
<dbReference type="OrthoDB" id="8778158at2"/>
<protein>
    <submittedName>
        <fullName evidence="2">Uncharacterized protein</fullName>
    </submittedName>
</protein>
<feature type="compositionally biased region" description="Basic and acidic residues" evidence="1">
    <location>
        <begin position="67"/>
        <end position="83"/>
    </location>
</feature>
<name>A0A4V1B015_9BURK</name>
<feature type="region of interest" description="Disordered" evidence="1">
    <location>
        <begin position="66"/>
        <end position="91"/>
    </location>
</feature>
<evidence type="ECO:0000313" key="2">
    <source>
        <dbReference type="EMBL" id="QBR01193.1"/>
    </source>
</evidence>
<accession>A0A4V1B015</accession>
<organism evidence="2 3">
    <name type="scientific">Paraburkholderia pallida</name>
    <dbReference type="NCBI Taxonomy" id="2547399"/>
    <lineage>
        <taxon>Bacteria</taxon>
        <taxon>Pseudomonadati</taxon>
        <taxon>Pseudomonadota</taxon>
        <taxon>Betaproteobacteria</taxon>
        <taxon>Burkholderiales</taxon>
        <taxon>Burkholderiaceae</taxon>
        <taxon>Paraburkholderia</taxon>
    </lineage>
</organism>
<evidence type="ECO:0000313" key="3">
    <source>
        <dbReference type="Proteomes" id="UP000295727"/>
    </source>
</evidence>
<keyword evidence="3" id="KW-1185">Reference proteome</keyword>
<reference evidence="2 3" key="1">
    <citation type="submission" date="2019-03" db="EMBL/GenBank/DDBJ databases">
        <title>Paraburkholderia sp. 7MH5, isolated from subtropical forest soil.</title>
        <authorList>
            <person name="Gao Z.-H."/>
            <person name="Qiu L.-H."/>
        </authorList>
    </citation>
    <scope>NUCLEOTIDE SEQUENCE [LARGE SCALE GENOMIC DNA]</scope>
    <source>
        <strain evidence="2 3">7MH5</strain>
    </source>
</reference>
<dbReference type="AlphaFoldDB" id="A0A4V1B015"/>
<proteinExistence type="predicted"/>
<dbReference type="RefSeq" id="WP_134755582.1">
    <property type="nucleotide sequence ID" value="NZ_CP038150.1"/>
</dbReference>
<evidence type="ECO:0000256" key="1">
    <source>
        <dbReference type="SAM" id="MobiDB-lite"/>
    </source>
</evidence>
<gene>
    <name evidence="2" type="ORF">E1956_28685</name>
</gene>